<evidence type="ECO:0000256" key="3">
    <source>
        <dbReference type="ARBA" id="ARBA00022692"/>
    </source>
</evidence>
<dbReference type="Pfam" id="PF07690">
    <property type="entry name" value="MFS_1"/>
    <property type="match status" value="1"/>
</dbReference>
<keyword evidence="2" id="KW-0813">Transport</keyword>
<evidence type="ECO:0000256" key="2">
    <source>
        <dbReference type="ARBA" id="ARBA00022448"/>
    </source>
</evidence>
<feature type="transmembrane region" description="Helical" evidence="7">
    <location>
        <begin position="167"/>
        <end position="188"/>
    </location>
</feature>
<dbReference type="InterPro" id="IPR020846">
    <property type="entry name" value="MFS_dom"/>
</dbReference>
<dbReference type="GO" id="GO:0022857">
    <property type="term" value="F:transmembrane transporter activity"/>
    <property type="evidence" value="ECO:0007669"/>
    <property type="project" value="InterPro"/>
</dbReference>
<feature type="transmembrane region" description="Helical" evidence="7">
    <location>
        <begin position="289"/>
        <end position="307"/>
    </location>
</feature>
<evidence type="ECO:0000256" key="6">
    <source>
        <dbReference type="SAM" id="MobiDB-lite"/>
    </source>
</evidence>
<evidence type="ECO:0000313" key="9">
    <source>
        <dbReference type="EMBL" id="KAJ0409870.1"/>
    </source>
</evidence>
<feature type="transmembrane region" description="Helical" evidence="7">
    <location>
        <begin position="387"/>
        <end position="408"/>
    </location>
</feature>
<dbReference type="CDD" id="cd05819">
    <property type="entry name" value="NHL"/>
    <property type="match status" value="1"/>
</dbReference>
<name>A0AAD5QEY0_PYTIN</name>
<feature type="transmembrane region" description="Helical" evidence="7">
    <location>
        <begin position="33"/>
        <end position="58"/>
    </location>
</feature>
<dbReference type="GO" id="GO:0012505">
    <property type="term" value="C:endomembrane system"/>
    <property type="evidence" value="ECO:0007669"/>
    <property type="project" value="UniProtKB-SubCell"/>
</dbReference>
<feature type="domain" description="Major facilitator superfamily (MFS) profile" evidence="8">
    <location>
        <begin position="1"/>
        <end position="438"/>
    </location>
</feature>
<dbReference type="InterPro" id="IPR051068">
    <property type="entry name" value="MFS_Domain-Containing_Protein"/>
</dbReference>
<dbReference type="AlphaFoldDB" id="A0AAD5QEY0"/>
<dbReference type="PANTHER" id="PTHR23510">
    <property type="entry name" value="INNER MEMBRANE TRANSPORT PROTEIN YAJR"/>
    <property type="match status" value="1"/>
</dbReference>
<feature type="transmembrane region" description="Helical" evidence="7">
    <location>
        <begin position="353"/>
        <end position="375"/>
    </location>
</feature>
<feature type="transmembrane region" description="Helical" evidence="7">
    <location>
        <begin position="65"/>
        <end position="83"/>
    </location>
</feature>
<proteinExistence type="predicted"/>
<keyword evidence="4 7" id="KW-1133">Transmembrane helix</keyword>
<keyword evidence="3 7" id="KW-0812">Transmembrane</keyword>
<evidence type="ECO:0000313" key="10">
    <source>
        <dbReference type="Proteomes" id="UP001209570"/>
    </source>
</evidence>
<dbReference type="InterPro" id="IPR036259">
    <property type="entry name" value="MFS_trans_sf"/>
</dbReference>
<comment type="subcellular location">
    <subcellularLocation>
        <location evidence="1">Endomembrane system</location>
        <topology evidence="1">Multi-pass membrane protein</topology>
    </subcellularLocation>
</comment>
<dbReference type="SUPFAM" id="SSF101898">
    <property type="entry name" value="NHL repeat"/>
    <property type="match status" value="1"/>
</dbReference>
<dbReference type="EMBL" id="JAKCXM010000002">
    <property type="protein sequence ID" value="KAJ0409870.1"/>
    <property type="molecule type" value="Genomic_DNA"/>
</dbReference>
<dbReference type="Proteomes" id="UP001209570">
    <property type="component" value="Unassembled WGS sequence"/>
</dbReference>
<protein>
    <recommendedName>
        <fullName evidence="8">Major facilitator superfamily (MFS) profile domain-containing protein</fullName>
    </recommendedName>
</protein>
<organism evidence="9 10">
    <name type="scientific">Pythium insidiosum</name>
    <name type="common">Pythiosis disease agent</name>
    <dbReference type="NCBI Taxonomy" id="114742"/>
    <lineage>
        <taxon>Eukaryota</taxon>
        <taxon>Sar</taxon>
        <taxon>Stramenopiles</taxon>
        <taxon>Oomycota</taxon>
        <taxon>Peronosporomycetes</taxon>
        <taxon>Pythiales</taxon>
        <taxon>Pythiaceae</taxon>
        <taxon>Pythium</taxon>
    </lineage>
</organism>
<evidence type="ECO:0000256" key="4">
    <source>
        <dbReference type="ARBA" id="ARBA00022989"/>
    </source>
</evidence>
<dbReference type="PANTHER" id="PTHR23510:SF3">
    <property type="entry name" value="MAJOR FACILITATOR SUPERFAMILY DOMAIN-CONTAINING PROTEIN 8"/>
    <property type="match status" value="1"/>
</dbReference>
<comment type="caution">
    <text evidence="9">The sequence shown here is derived from an EMBL/GenBank/DDBJ whole genome shotgun (WGS) entry which is preliminary data.</text>
</comment>
<gene>
    <name evidence="9" type="ORF">P43SY_005764</name>
</gene>
<dbReference type="PROSITE" id="PS50850">
    <property type="entry name" value="MFS"/>
    <property type="match status" value="1"/>
</dbReference>
<keyword evidence="5 7" id="KW-0472">Membrane</keyword>
<evidence type="ECO:0000256" key="7">
    <source>
        <dbReference type="SAM" id="Phobius"/>
    </source>
</evidence>
<keyword evidence="10" id="KW-1185">Reference proteome</keyword>
<reference evidence="9" key="1">
    <citation type="submission" date="2021-12" db="EMBL/GenBank/DDBJ databases">
        <title>Prjna785345.</title>
        <authorList>
            <person name="Rujirawat T."/>
            <person name="Krajaejun T."/>
        </authorList>
    </citation>
    <scope>NUCLEOTIDE SEQUENCE</scope>
    <source>
        <strain evidence="9">Pi057C3</strain>
    </source>
</reference>
<evidence type="ECO:0000259" key="8">
    <source>
        <dbReference type="PROSITE" id="PS50850"/>
    </source>
</evidence>
<feature type="transmembrane region" description="Helical" evidence="7">
    <location>
        <begin position="228"/>
        <end position="250"/>
    </location>
</feature>
<feature type="transmembrane region" description="Helical" evidence="7">
    <location>
        <begin position="319"/>
        <end position="341"/>
    </location>
</feature>
<evidence type="ECO:0000256" key="5">
    <source>
        <dbReference type="ARBA" id="ARBA00023136"/>
    </source>
</evidence>
<dbReference type="Gene3D" id="2.120.10.30">
    <property type="entry name" value="TolB, C-terminal domain"/>
    <property type="match status" value="1"/>
</dbReference>
<dbReference type="SUPFAM" id="SSF103473">
    <property type="entry name" value="MFS general substrate transporter"/>
    <property type="match status" value="1"/>
</dbReference>
<feature type="region of interest" description="Disordered" evidence="6">
    <location>
        <begin position="197"/>
        <end position="220"/>
    </location>
</feature>
<dbReference type="InterPro" id="IPR011701">
    <property type="entry name" value="MFS"/>
</dbReference>
<dbReference type="InterPro" id="IPR011042">
    <property type="entry name" value="6-blade_b-propeller_TolB-like"/>
</dbReference>
<dbReference type="Gene3D" id="1.20.1250.20">
    <property type="entry name" value="MFS general substrate transporter like domains"/>
    <property type="match status" value="1"/>
</dbReference>
<sequence length="986" mass="108210">MVLVNYAEFAAEAARGLVLPTLFSYSELLGGDLVFMGMLTSMFAAGRFFSSTFFGWLCDRVSFKVLYHICALIAITGNVMYILPYAPGLRSKTLLAVSRFTAGLGGGNRSVCRANIAALTRVDQRLEYFTIFATVVFLAYALTPGVGGVFGDVDVQLGTEYINFNRFTAPGFVLIGLNVLTMVLNAIIYDPAITREDAPRPAPPKEGVKQPDAAAEQKPDEVPISERMVTIGMLVFIFLNITARGILSIFETVNIPLYFMTLAPGTKDVHAALEASEASPSKPGDTNQASAFFFYVGLLGLLSYLSVKMLSKRVSDISFLIFGFLMLLFGNVILFVLSLVYDDTVALPFGWFLVAQILVWSIGCPLTSAVVVSAFSKVLGTRPQGTLMGIFGSSASIARIVLPLLPGILPSWEALFLVNMSLCAASILVLVCVSPSPIVGHRYDALPASVRVARVSGDALQAAFRGCCFNPLTNLLLVCDPVACCVKTFTILPPSHPHGSMRFEFRGKIGDKGNVTGRFMCPCAIDVNTRGEIAVADMKLNRVTMFTGSGQALHHFGKSGTNRGEFRGLVDIKFTVLGYVAAVDSENHRIQVLTVTGGVILTIGVRPGWRLGELCLPCAIDIDRNGDFVVCDAGNGRIQRFNGKGKFLAAWGSRRTQSTESSRTPRYDENGFPITTPTLHSIFVHACDVLVGPLGEVFVCDAALGEVFVFSAVGQCLYKFSLPNKDQWRPIAMCMLRDAWMLVSRQVDAVSSVDPFPTDAPTNHQLLLCAHPQRVPNGRFEPWAWSALTLLVSFLSYADALHVRLTNRSFHRACRQLRDEWRLFPLTPGQPSVRAYGRVLQPASGRAAVLETFEKWGLRIFKPANRIRRHVMDFESGFRCAVSSLFGALFFHEHESELRAMFESVASRGSTEIDQSTFLELVTQLEEIRHGFLRWAQCPSLQRSGRIPATEQVAPSREPTAMTRLHFVEQAQARQLDRLLTKLVSL</sequence>
<feature type="transmembrane region" description="Helical" evidence="7">
    <location>
        <begin position="128"/>
        <end position="147"/>
    </location>
</feature>
<accession>A0AAD5QEY0</accession>
<evidence type="ECO:0000256" key="1">
    <source>
        <dbReference type="ARBA" id="ARBA00004127"/>
    </source>
</evidence>